<feature type="binding site" evidence="11">
    <location>
        <position position="83"/>
    </location>
    <ligand>
        <name>ATP</name>
        <dbReference type="ChEBI" id="CHEBI:30616"/>
    </ligand>
</feature>
<keyword evidence="15" id="KW-1185">Reference proteome</keyword>
<feature type="binding site" evidence="11">
    <location>
        <begin position="103"/>
        <end position="104"/>
    </location>
    <ligand>
        <name>ATP</name>
        <dbReference type="ChEBI" id="CHEBI:30616"/>
    </ligand>
</feature>
<dbReference type="InterPro" id="IPR037196">
    <property type="entry name" value="HSP90_C"/>
</dbReference>
<comment type="function">
    <text evidence="8 10">Molecular chaperone. Has ATPase activity.</text>
</comment>
<dbReference type="InterPro" id="IPR036890">
    <property type="entry name" value="HATPase_C_sf"/>
</dbReference>
<dbReference type="PIRSF" id="PIRSF002583">
    <property type="entry name" value="Hsp90"/>
    <property type="match status" value="1"/>
</dbReference>
<evidence type="ECO:0000256" key="6">
    <source>
        <dbReference type="ARBA" id="ARBA00023016"/>
    </source>
</evidence>
<dbReference type="InterPro" id="IPR003594">
    <property type="entry name" value="HATPase_dom"/>
</dbReference>
<dbReference type="InterPro" id="IPR001404">
    <property type="entry name" value="Hsp90_fam"/>
</dbReference>
<dbReference type="InterPro" id="IPR019805">
    <property type="entry name" value="Heat_shock_protein_90_CS"/>
</dbReference>
<dbReference type="GO" id="GO:0005524">
    <property type="term" value="F:ATP binding"/>
    <property type="evidence" value="ECO:0007669"/>
    <property type="project" value="UniProtKB-UniRule"/>
</dbReference>
<dbReference type="PROSITE" id="PS00298">
    <property type="entry name" value="HSP90"/>
    <property type="match status" value="1"/>
</dbReference>
<dbReference type="PANTHER" id="PTHR11528">
    <property type="entry name" value="HEAT SHOCK PROTEIN 90 FAMILY MEMBER"/>
    <property type="match status" value="1"/>
</dbReference>
<feature type="binding site" evidence="11">
    <location>
        <position position="41"/>
    </location>
    <ligand>
        <name>ATP</name>
        <dbReference type="ChEBI" id="CHEBI:30616"/>
    </ligand>
</feature>
<feature type="domain" description="Histidine kinase/HSP90-like ATPase" evidence="13">
    <location>
        <begin position="30"/>
        <end position="186"/>
    </location>
</feature>
<dbReference type="SUPFAM" id="SSF55874">
    <property type="entry name" value="ATPase domain of HSP90 chaperone/DNA topoisomerase II/histidine kinase"/>
    <property type="match status" value="1"/>
</dbReference>
<keyword evidence="6 10" id="KW-0346">Stress response</keyword>
<dbReference type="EMBL" id="CP035758">
    <property type="protein sequence ID" value="QBD82182.1"/>
    <property type="molecule type" value="Genomic_DNA"/>
</dbReference>
<dbReference type="FunFam" id="3.30.230.80:FF:000002">
    <property type="entry name" value="Molecular chaperone HtpG"/>
    <property type="match status" value="1"/>
</dbReference>
<feature type="region of interest" description="C" evidence="10">
    <location>
        <begin position="552"/>
        <end position="624"/>
    </location>
</feature>
<dbReference type="InterPro" id="IPR020568">
    <property type="entry name" value="Ribosomal_Su5_D2-typ_SF"/>
</dbReference>
<evidence type="ECO:0000256" key="10">
    <source>
        <dbReference type="HAMAP-Rule" id="MF_00505"/>
    </source>
</evidence>
<dbReference type="GO" id="GO:0140662">
    <property type="term" value="F:ATP-dependent protein folding chaperone"/>
    <property type="evidence" value="ECO:0007669"/>
    <property type="project" value="InterPro"/>
</dbReference>
<evidence type="ECO:0000313" key="14">
    <source>
        <dbReference type="EMBL" id="QBD82182.1"/>
    </source>
</evidence>
<name>A0A4P6K2P2_KTERU</name>
<comment type="subunit">
    <text evidence="10">Homodimer.</text>
</comment>
<protein>
    <recommendedName>
        <fullName evidence="9 10">Chaperone protein HtpG</fullName>
    </recommendedName>
    <alternativeName>
        <fullName evidence="10">Heat shock protein HtpG</fullName>
    </alternativeName>
    <alternativeName>
        <fullName evidence="10">High temperature protein G</fullName>
    </alternativeName>
</protein>
<feature type="binding site" evidence="11">
    <location>
        <position position="37"/>
    </location>
    <ligand>
        <name>ATP</name>
        <dbReference type="ChEBI" id="CHEBI:30616"/>
    </ligand>
</feature>
<dbReference type="Gene3D" id="3.40.50.11260">
    <property type="match status" value="1"/>
</dbReference>
<evidence type="ECO:0000256" key="11">
    <source>
        <dbReference type="PIRSR" id="PIRSR002583-1"/>
    </source>
</evidence>
<evidence type="ECO:0000256" key="8">
    <source>
        <dbReference type="ARBA" id="ARBA00058590"/>
    </source>
</evidence>
<dbReference type="SMART" id="SM00387">
    <property type="entry name" value="HATPase_c"/>
    <property type="match status" value="1"/>
</dbReference>
<dbReference type="KEGG" id="kbs:EPA93_41870"/>
<evidence type="ECO:0000256" key="12">
    <source>
        <dbReference type="SAM" id="Coils"/>
    </source>
</evidence>
<dbReference type="SUPFAM" id="SSF54211">
    <property type="entry name" value="Ribosomal protein S5 domain 2-like"/>
    <property type="match status" value="1"/>
</dbReference>
<dbReference type="NCBIfam" id="NF003555">
    <property type="entry name" value="PRK05218.1"/>
    <property type="match status" value="1"/>
</dbReference>
<dbReference type="CDD" id="cd16927">
    <property type="entry name" value="HATPase_Hsp90-like"/>
    <property type="match status" value="1"/>
</dbReference>
<keyword evidence="5 10" id="KW-0067">ATP-binding</keyword>
<dbReference type="Pfam" id="PF00183">
    <property type="entry name" value="HSP90"/>
    <property type="match status" value="1"/>
</dbReference>
<evidence type="ECO:0000256" key="7">
    <source>
        <dbReference type="ARBA" id="ARBA00023186"/>
    </source>
</evidence>
<dbReference type="HAMAP" id="MF_00505">
    <property type="entry name" value="HSP90"/>
    <property type="match status" value="1"/>
</dbReference>
<evidence type="ECO:0000313" key="15">
    <source>
        <dbReference type="Proteomes" id="UP000290365"/>
    </source>
</evidence>
<dbReference type="InterPro" id="IPR020575">
    <property type="entry name" value="Hsp90_N"/>
</dbReference>
<feature type="binding site" evidence="11">
    <location>
        <position position="176"/>
    </location>
    <ligand>
        <name>ATP</name>
        <dbReference type="ChEBI" id="CHEBI:30616"/>
    </ligand>
</feature>
<accession>A0A4P6K2P2</accession>
<evidence type="ECO:0000256" key="4">
    <source>
        <dbReference type="ARBA" id="ARBA00022741"/>
    </source>
</evidence>
<evidence type="ECO:0000256" key="5">
    <source>
        <dbReference type="ARBA" id="ARBA00022840"/>
    </source>
</evidence>
<evidence type="ECO:0000256" key="9">
    <source>
        <dbReference type="ARBA" id="ARBA00070675"/>
    </source>
</evidence>
<dbReference type="Gene3D" id="1.20.120.790">
    <property type="entry name" value="Heat shock protein 90, C-terminal domain"/>
    <property type="match status" value="1"/>
</dbReference>
<keyword evidence="7 10" id="KW-0143">Chaperone</keyword>
<feature type="binding site" evidence="11">
    <location>
        <position position="88"/>
    </location>
    <ligand>
        <name>ATP</name>
        <dbReference type="ChEBI" id="CHEBI:30616"/>
    </ligand>
</feature>
<keyword evidence="3 10" id="KW-0963">Cytoplasm</keyword>
<dbReference type="SUPFAM" id="SSF110942">
    <property type="entry name" value="HSP90 C-terminal domain"/>
    <property type="match status" value="1"/>
</dbReference>
<dbReference type="Gene3D" id="3.30.565.10">
    <property type="entry name" value="Histidine kinase-like ATPase, C-terminal domain"/>
    <property type="match status" value="1"/>
</dbReference>
<proteinExistence type="inferred from homology"/>
<dbReference type="Proteomes" id="UP000290365">
    <property type="component" value="Chromosome"/>
</dbReference>
<feature type="binding site" evidence="11">
    <location>
        <position position="334"/>
    </location>
    <ligand>
        <name>ATP</name>
        <dbReference type="ChEBI" id="CHEBI:30616"/>
    </ligand>
</feature>
<keyword evidence="4 10" id="KW-0547">Nucleotide-binding</keyword>
<feature type="region of interest" description="A; substrate-binding" evidence="10">
    <location>
        <begin position="1"/>
        <end position="334"/>
    </location>
</feature>
<gene>
    <name evidence="10 14" type="primary">htpG</name>
    <name evidence="14" type="ORF">EPA93_41870</name>
</gene>
<sequence>MAAETNQEVLGFQAEVTQLLDIMIHSIYSNKEIFLRELISNASDAIDRLRFAMLADPALVENDPDFKIRVNYDKDQRTITISDNGIGMSRAEVIEHIGTIAKSGTREFLQSLTGDQQKDARLIGQFGVGFYSAFVVADKVTLNTRRAGAAEQGVRWESEGKGQYTLETIDKPARGTEIILHLREGEDEFLEGYRLRSIIRKYSDHISIPIYMPAEGKDASGEEAVNRASALWTRSKSEVSEEEYKEFYKYISHDFDEPLAYLHSRMEGTHEYTMLLYIPKHAPFDLWSMERQKGIKLYVRRVYILEDTERLMPRYLRFIRGVIDSSDLPLNISRELLQQNRMIDSIRSNAVKKVLGLLTDMAAQEKEKYETFWQTFGRVLKEGITEDASNRETLAPLLRFATTRTGNEEQSVSLDDYIARMKQGQDKIYYITAESYAAAKASPLLEVFNKKDIEVLLLYEPVDTLLVTELQNYKDIALQSVAKGTIDLSQLEDEKEKEERQEKTNELQDLLNRLKDTLNEQVREVRITTRLTTSPACLVVDENDIDPTLQRLLKASGHAAPTAKPILEINAEHPLINKMKDEQDGQKFTDLALVLFDQSMLSRGEQLEDPIRFVNRLNTLLMQL</sequence>
<comment type="subcellular location">
    <subcellularLocation>
        <location evidence="1 10">Cytoplasm</location>
    </subcellularLocation>
</comment>
<dbReference type="Pfam" id="PF13589">
    <property type="entry name" value="HATPase_c_3"/>
    <property type="match status" value="1"/>
</dbReference>
<organism evidence="14 15">
    <name type="scientific">Ktedonosporobacter rubrisoli</name>
    <dbReference type="NCBI Taxonomy" id="2509675"/>
    <lineage>
        <taxon>Bacteria</taxon>
        <taxon>Bacillati</taxon>
        <taxon>Chloroflexota</taxon>
        <taxon>Ktedonobacteria</taxon>
        <taxon>Ktedonobacterales</taxon>
        <taxon>Ktedonosporobacteraceae</taxon>
        <taxon>Ktedonosporobacter</taxon>
    </lineage>
</organism>
<keyword evidence="12" id="KW-0175">Coiled coil</keyword>
<evidence type="ECO:0000256" key="2">
    <source>
        <dbReference type="ARBA" id="ARBA00008239"/>
    </source>
</evidence>
<feature type="binding site" evidence="11">
    <location>
        <position position="102"/>
    </location>
    <ligand>
        <name>ATP</name>
        <dbReference type="ChEBI" id="CHEBI:30616"/>
    </ligand>
</feature>
<evidence type="ECO:0000256" key="1">
    <source>
        <dbReference type="ARBA" id="ARBA00004496"/>
    </source>
</evidence>
<evidence type="ECO:0000259" key="13">
    <source>
        <dbReference type="SMART" id="SM00387"/>
    </source>
</evidence>
<dbReference type="GO" id="GO:0051082">
    <property type="term" value="F:unfolded protein binding"/>
    <property type="evidence" value="ECO:0007669"/>
    <property type="project" value="UniProtKB-UniRule"/>
</dbReference>
<comment type="caution">
    <text evidence="10">Lacks conserved residue(s) required for the propagation of feature annotation.</text>
</comment>
<dbReference type="Gene3D" id="3.30.230.80">
    <property type="match status" value="1"/>
</dbReference>
<feature type="coiled-coil region" evidence="12">
    <location>
        <begin position="481"/>
        <end position="524"/>
    </location>
</feature>
<dbReference type="RefSeq" id="WP_129893251.1">
    <property type="nucleotide sequence ID" value="NZ_CP035758.1"/>
</dbReference>
<dbReference type="FunFam" id="3.30.565.10:FF:000009">
    <property type="entry name" value="Molecular chaperone HtpG"/>
    <property type="match status" value="1"/>
</dbReference>
<dbReference type="PRINTS" id="PR00775">
    <property type="entry name" value="HEATSHOCK90"/>
</dbReference>
<dbReference type="GO" id="GO:0005737">
    <property type="term" value="C:cytoplasm"/>
    <property type="evidence" value="ECO:0007669"/>
    <property type="project" value="UniProtKB-SubCell"/>
</dbReference>
<evidence type="ECO:0000256" key="3">
    <source>
        <dbReference type="ARBA" id="ARBA00022490"/>
    </source>
</evidence>
<dbReference type="AlphaFoldDB" id="A0A4P6K2P2"/>
<dbReference type="OrthoDB" id="9802640at2"/>
<dbReference type="GO" id="GO:0016887">
    <property type="term" value="F:ATP hydrolysis activity"/>
    <property type="evidence" value="ECO:0007669"/>
    <property type="project" value="InterPro"/>
</dbReference>
<reference evidence="14 15" key="1">
    <citation type="submission" date="2019-01" db="EMBL/GenBank/DDBJ databases">
        <title>Ktedonosporobacter rubrisoli SCAWS-G2.</title>
        <authorList>
            <person name="Huang Y."/>
            <person name="Yan B."/>
        </authorList>
    </citation>
    <scope>NUCLEOTIDE SEQUENCE [LARGE SCALE GENOMIC DNA]</scope>
    <source>
        <strain evidence="14 15">SCAWS-G2</strain>
    </source>
</reference>
<comment type="similarity">
    <text evidence="2 10">Belongs to the heat shock protein 90 family.</text>
</comment>
<feature type="binding site" evidence="11">
    <location>
        <begin position="125"/>
        <end position="130"/>
    </location>
    <ligand>
        <name>ATP</name>
        <dbReference type="ChEBI" id="CHEBI:30616"/>
    </ligand>
</feature>